<evidence type="ECO:0000256" key="1">
    <source>
        <dbReference type="PROSITE-ProRule" id="PRU00047"/>
    </source>
</evidence>
<keyword evidence="1" id="KW-0479">Metal-binding</keyword>
<evidence type="ECO:0000313" key="5">
    <source>
        <dbReference type="Proteomes" id="UP000030672"/>
    </source>
</evidence>
<keyword evidence="5" id="KW-1185">Reference proteome</keyword>
<evidence type="ECO:0000313" key="4">
    <source>
        <dbReference type="EMBL" id="KEQ57860.1"/>
    </source>
</evidence>
<feature type="region of interest" description="Disordered" evidence="2">
    <location>
        <begin position="169"/>
        <end position="244"/>
    </location>
</feature>
<dbReference type="RefSeq" id="XP_040874884.1">
    <property type="nucleotide sequence ID" value="XM_041025459.1"/>
</dbReference>
<dbReference type="PROSITE" id="PS50158">
    <property type="entry name" value="ZF_CCHC"/>
    <property type="match status" value="1"/>
</dbReference>
<feature type="compositionally biased region" description="Low complexity" evidence="2">
    <location>
        <begin position="216"/>
        <end position="226"/>
    </location>
</feature>
<dbReference type="InterPro" id="IPR001878">
    <property type="entry name" value="Znf_CCHC"/>
</dbReference>
<dbReference type="HOGENOM" id="CLU_1137794_0_0_1"/>
<dbReference type="AlphaFoldDB" id="A0A074VB27"/>
<sequence>MVMNTPVTRVDLIAQNQMNQMIVGQNEQLLANHPINRVDWCHKPLLGEATGTVVISLMTKAGANAALVAGCISFEDQIKNTIRYSRECKVPQCFKCYEYGHTTRQCRNEEVCRHCAGDHPIKKCANLSGNKTRALCNGNHPTWAQSCEYIKKERARIEIEIQKVKDQPYYPEDPVVSPGPSERGSVVSFRLPAEEDATDGRPNSDPTPAEAASVMSSGTRSSTGQSTGQGGQTRSKELSALLRP</sequence>
<accession>A0A074VB27</accession>
<feature type="domain" description="CCHC-type" evidence="3">
    <location>
        <begin position="93"/>
        <end position="108"/>
    </location>
</feature>
<keyword evidence="1" id="KW-0863">Zinc-finger</keyword>
<dbReference type="GO" id="GO:0003676">
    <property type="term" value="F:nucleic acid binding"/>
    <property type="evidence" value="ECO:0007669"/>
    <property type="project" value="InterPro"/>
</dbReference>
<protein>
    <recommendedName>
        <fullName evidence="3">CCHC-type domain-containing protein</fullName>
    </recommendedName>
</protein>
<dbReference type="Proteomes" id="UP000030672">
    <property type="component" value="Unassembled WGS sequence"/>
</dbReference>
<dbReference type="STRING" id="1043003.A0A074VB27"/>
<reference evidence="4 5" key="1">
    <citation type="journal article" date="2014" name="BMC Genomics">
        <title>Genome sequencing of four Aureobasidium pullulans varieties: biotechnological potential, stress tolerance, and description of new species.</title>
        <authorList>
            <person name="Gostin Ar C."/>
            <person name="Ohm R.A."/>
            <person name="Kogej T."/>
            <person name="Sonjak S."/>
            <person name="Turk M."/>
            <person name="Zajc J."/>
            <person name="Zalar P."/>
            <person name="Grube M."/>
            <person name="Sun H."/>
            <person name="Han J."/>
            <person name="Sharma A."/>
            <person name="Chiniquy J."/>
            <person name="Ngan C.Y."/>
            <person name="Lipzen A."/>
            <person name="Barry K."/>
            <person name="Grigoriev I.V."/>
            <person name="Gunde-Cimerman N."/>
        </authorList>
    </citation>
    <scope>NUCLEOTIDE SEQUENCE [LARGE SCALE GENOMIC DNA]</scope>
    <source>
        <strain evidence="4 5">CBS 110374</strain>
    </source>
</reference>
<dbReference type="GO" id="GO:0008270">
    <property type="term" value="F:zinc ion binding"/>
    <property type="evidence" value="ECO:0007669"/>
    <property type="project" value="UniProtKB-KW"/>
</dbReference>
<evidence type="ECO:0000259" key="3">
    <source>
        <dbReference type="PROSITE" id="PS50158"/>
    </source>
</evidence>
<evidence type="ECO:0000256" key="2">
    <source>
        <dbReference type="SAM" id="MobiDB-lite"/>
    </source>
</evidence>
<proteinExistence type="predicted"/>
<name>A0A074VB27_AURM1</name>
<dbReference type="EMBL" id="KL584867">
    <property type="protein sequence ID" value="KEQ57860.1"/>
    <property type="molecule type" value="Genomic_DNA"/>
</dbReference>
<gene>
    <name evidence="4" type="ORF">M437DRAFT_70468</name>
</gene>
<organism evidence="4 5">
    <name type="scientific">Aureobasidium melanogenum (strain CBS 110374)</name>
    <name type="common">Aureobasidium pullulans var. melanogenum</name>
    <dbReference type="NCBI Taxonomy" id="1043003"/>
    <lineage>
        <taxon>Eukaryota</taxon>
        <taxon>Fungi</taxon>
        <taxon>Dikarya</taxon>
        <taxon>Ascomycota</taxon>
        <taxon>Pezizomycotina</taxon>
        <taxon>Dothideomycetes</taxon>
        <taxon>Dothideomycetidae</taxon>
        <taxon>Dothideales</taxon>
        <taxon>Saccotheciaceae</taxon>
        <taxon>Aureobasidium</taxon>
    </lineage>
</organism>
<dbReference type="GeneID" id="63918832"/>
<keyword evidence="1" id="KW-0862">Zinc</keyword>